<accession>C7YV58</accession>
<feature type="compositionally biased region" description="Low complexity" evidence="1">
    <location>
        <begin position="225"/>
        <end position="239"/>
    </location>
</feature>
<feature type="compositionally biased region" description="Basic and acidic residues" evidence="1">
    <location>
        <begin position="267"/>
        <end position="287"/>
    </location>
</feature>
<dbReference type="EMBL" id="GG698900">
    <property type="protein sequence ID" value="EEU44928.1"/>
    <property type="molecule type" value="Genomic_DNA"/>
</dbReference>
<feature type="compositionally biased region" description="Polar residues" evidence="1">
    <location>
        <begin position="249"/>
        <end position="259"/>
    </location>
</feature>
<feature type="compositionally biased region" description="Polar residues" evidence="1">
    <location>
        <begin position="138"/>
        <end position="147"/>
    </location>
</feature>
<dbReference type="Proteomes" id="UP000005206">
    <property type="component" value="Chromosome 9"/>
</dbReference>
<gene>
    <name evidence="2" type="ORF">NECHADRAFT_85160</name>
</gene>
<dbReference type="GeneID" id="9675021"/>
<evidence type="ECO:0000256" key="1">
    <source>
        <dbReference type="SAM" id="MobiDB-lite"/>
    </source>
</evidence>
<dbReference type="KEGG" id="nhe:NECHADRAFT_85160"/>
<feature type="compositionally biased region" description="Basic residues" evidence="1">
    <location>
        <begin position="183"/>
        <end position="196"/>
    </location>
</feature>
<keyword evidence="3" id="KW-1185">Reference proteome</keyword>
<protein>
    <submittedName>
        <fullName evidence="2">Uncharacterized protein</fullName>
    </submittedName>
</protein>
<dbReference type="VEuPathDB" id="FungiDB:NECHADRAFT_85160"/>
<dbReference type="RefSeq" id="XP_003050641.1">
    <property type="nucleotide sequence ID" value="XM_003050595.1"/>
</dbReference>
<evidence type="ECO:0000313" key="2">
    <source>
        <dbReference type="EMBL" id="EEU44928.1"/>
    </source>
</evidence>
<sequence length="327" mass="36323">MNSGKGTWAHTLPPRDPKGEDTENRTAFLQDNLPLYLFLLSQTRADMSPSSIEPTEACITMLAAIHLVGSSRVLGGSQCKLISTSLFACTKTLLILSFPLHQIARSHLGGPETTMANTKSPLKLDAALPERPQEEPDSSSIKQSHAQRQADDSGKWYGYPEPNYNDTGRFSDGQMGNGQSRIQGRRRRRRRRRGRPRASPEIAPPQADSVSEDDENDQAQPETIPSDGVSPVSGNVSPSQLKIVGDQEPNLQQDLSRSPTEPEATDEQSKTKNESWRQPEGEKDITKFRFPVKGDGSLLRYLREPRRPAINWGPLMGGRRVEYKKLP</sequence>
<feature type="region of interest" description="Disordered" evidence="1">
    <location>
        <begin position="1"/>
        <end position="23"/>
    </location>
</feature>
<organism evidence="2 3">
    <name type="scientific">Fusarium vanettenii (strain ATCC MYA-4622 / CBS 123669 / FGSC 9596 / NRRL 45880 / 77-13-4)</name>
    <name type="common">Fusarium solani subsp. pisi</name>
    <dbReference type="NCBI Taxonomy" id="660122"/>
    <lineage>
        <taxon>Eukaryota</taxon>
        <taxon>Fungi</taxon>
        <taxon>Dikarya</taxon>
        <taxon>Ascomycota</taxon>
        <taxon>Pezizomycotina</taxon>
        <taxon>Sordariomycetes</taxon>
        <taxon>Hypocreomycetidae</taxon>
        <taxon>Hypocreales</taxon>
        <taxon>Nectriaceae</taxon>
        <taxon>Fusarium</taxon>
        <taxon>Fusarium solani species complex</taxon>
        <taxon>Fusarium vanettenii</taxon>
    </lineage>
</organism>
<proteinExistence type="predicted"/>
<feature type="compositionally biased region" description="Basic and acidic residues" evidence="1">
    <location>
        <begin position="13"/>
        <end position="23"/>
    </location>
</feature>
<dbReference type="AlphaFoldDB" id="C7YV58"/>
<dbReference type="HOGENOM" id="CLU_850181_0_0_1"/>
<name>C7YV58_FUSV7</name>
<evidence type="ECO:0000313" key="3">
    <source>
        <dbReference type="Proteomes" id="UP000005206"/>
    </source>
</evidence>
<dbReference type="InParanoid" id="C7YV58"/>
<reference evidence="2 3" key="1">
    <citation type="journal article" date="2009" name="PLoS Genet.">
        <title>The genome of Nectria haematococca: contribution of supernumerary chromosomes to gene expansion.</title>
        <authorList>
            <person name="Coleman J.J."/>
            <person name="Rounsley S.D."/>
            <person name="Rodriguez-Carres M."/>
            <person name="Kuo A."/>
            <person name="Wasmann C.C."/>
            <person name="Grimwood J."/>
            <person name="Schmutz J."/>
            <person name="Taga M."/>
            <person name="White G.J."/>
            <person name="Zhou S."/>
            <person name="Schwartz D.C."/>
            <person name="Freitag M."/>
            <person name="Ma L.J."/>
            <person name="Danchin E.G."/>
            <person name="Henrissat B."/>
            <person name="Coutinho P.M."/>
            <person name="Nelson D.R."/>
            <person name="Straney D."/>
            <person name="Napoli C.A."/>
            <person name="Barker B.M."/>
            <person name="Gribskov M."/>
            <person name="Rep M."/>
            <person name="Kroken S."/>
            <person name="Molnar I."/>
            <person name="Rensing C."/>
            <person name="Kennell J.C."/>
            <person name="Zamora J."/>
            <person name="Farman M.L."/>
            <person name="Selker E.U."/>
            <person name="Salamov A."/>
            <person name="Shapiro H."/>
            <person name="Pangilinan J."/>
            <person name="Lindquist E."/>
            <person name="Lamers C."/>
            <person name="Grigoriev I.V."/>
            <person name="Geiser D.M."/>
            <person name="Covert S.F."/>
            <person name="Temporini E."/>
            <person name="Vanetten H.D."/>
        </authorList>
    </citation>
    <scope>NUCLEOTIDE SEQUENCE [LARGE SCALE GENOMIC DNA]</scope>
    <source>
        <strain evidence="3">ATCC MYA-4622 / CBS 123669 / FGSC 9596 / NRRL 45880 / 77-13-4</strain>
    </source>
</reference>
<feature type="region of interest" description="Disordered" evidence="1">
    <location>
        <begin position="128"/>
        <end position="289"/>
    </location>
</feature>